<protein>
    <submittedName>
        <fullName evidence="1">Uncharacterized protein</fullName>
    </submittedName>
</protein>
<dbReference type="Proteomes" id="UP001152795">
    <property type="component" value="Unassembled WGS sequence"/>
</dbReference>
<accession>A0A6S7H8L4</accession>
<dbReference type="OrthoDB" id="5983783at2759"/>
<name>A0A6S7H8L4_PARCT</name>
<comment type="caution">
    <text evidence="1">The sequence shown here is derived from an EMBL/GenBank/DDBJ whole genome shotgun (WGS) entry which is preliminary data.</text>
</comment>
<dbReference type="PANTHER" id="PTHR36981">
    <property type="entry name" value="ZGC:195170"/>
    <property type="match status" value="1"/>
</dbReference>
<gene>
    <name evidence="1" type="ORF">PACLA_8A074455</name>
</gene>
<dbReference type="EMBL" id="CACRXK020003564">
    <property type="protein sequence ID" value="CAB3999327.1"/>
    <property type="molecule type" value="Genomic_DNA"/>
</dbReference>
<organism evidence="1 2">
    <name type="scientific">Paramuricea clavata</name>
    <name type="common">Red gorgonian</name>
    <name type="synonym">Violescent sea-whip</name>
    <dbReference type="NCBI Taxonomy" id="317549"/>
    <lineage>
        <taxon>Eukaryota</taxon>
        <taxon>Metazoa</taxon>
        <taxon>Cnidaria</taxon>
        <taxon>Anthozoa</taxon>
        <taxon>Octocorallia</taxon>
        <taxon>Malacalcyonacea</taxon>
        <taxon>Plexauridae</taxon>
        <taxon>Paramuricea</taxon>
    </lineage>
</organism>
<evidence type="ECO:0000313" key="1">
    <source>
        <dbReference type="EMBL" id="CAB3999327.1"/>
    </source>
</evidence>
<proteinExistence type="predicted"/>
<sequence length="113" mass="13175">MHNEEVLEDLKAADITDAKCITQHPGFNCFCLQKWSLKMSADGYKTKSKARYRQLEGENRFLRSVSYRGFTRMVYRFLGNKRIPLPACAYMAIRKTFPVSEKEEFTGYVDESD</sequence>
<keyword evidence="2" id="KW-1185">Reference proteome</keyword>
<dbReference type="AlphaFoldDB" id="A0A6S7H8L4"/>
<evidence type="ECO:0000313" key="2">
    <source>
        <dbReference type="Proteomes" id="UP001152795"/>
    </source>
</evidence>
<reference evidence="1" key="1">
    <citation type="submission" date="2020-04" db="EMBL/GenBank/DDBJ databases">
        <authorList>
            <person name="Alioto T."/>
            <person name="Alioto T."/>
            <person name="Gomez Garrido J."/>
        </authorList>
    </citation>
    <scope>NUCLEOTIDE SEQUENCE</scope>
    <source>
        <strain evidence="1">A484AB</strain>
    </source>
</reference>
<dbReference type="PANTHER" id="PTHR36981:SF1">
    <property type="entry name" value="P2X PURINORECEPTOR 7 INTRACELLULAR DOMAIN-CONTAINING PROTEIN"/>
    <property type="match status" value="1"/>
</dbReference>